<dbReference type="AlphaFoldDB" id="A0A3N0C5W1"/>
<dbReference type="EMBL" id="RBED01000069">
    <property type="protein sequence ID" value="RNL58339.1"/>
    <property type="molecule type" value="Genomic_DNA"/>
</dbReference>
<protein>
    <recommendedName>
        <fullName evidence="1">DUF6457 domain-containing protein</fullName>
    </recommendedName>
</protein>
<reference evidence="2 3" key="1">
    <citation type="submission" date="2018-10" db="EMBL/GenBank/DDBJ databases">
        <title>Genome sequencing of Arthrobacter oryzae TNB02.</title>
        <authorList>
            <person name="Cho Y.-J."/>
            <person name="Cho A."/>
            <person name="Kim O.-S."/>
        </authorList>
    </citation>
    <scope>NUCLEOTIDE SEQUENCE [LARGE SCALE GENOMIC DNA]</scope>
    <source>
        <strain evidence="2 3">TNB02</strain>
    </source>
</reference>
<keyword evidence="3" id="KW-1185">Reference proteome</keyword>
<name>A0A3N0C5W1_9MICC</name>
<dbReference type="RefSeq" id="WP_123254179.1">
    <property type="nucleotide sequence ID" value="NZ_RBED01000069.1"/>
</dbReference>
<dbReference type="InterPro" id="IPR045598">
    <property type="entry name" value="DUF6457"/>
</dbReference>
<evidence type="ECO:0000259" key="1">
    <source>
        <dbReference type="Pfam" id="PF20058"/>
    </source>
</evidence>
<comment type="caution">
    <text evidence="2">The sequence shown here is derived from an EMBL/GenBank/DDBJ whole genome shotgun (WGS) entry which is preliminary data.</text>
</comment>
<proteinExistence type="predicted"/>
<feature type="domain" description="DUF6457" evidence="1">
    <location>
        <begin position="7"/>
        <end position="87"/>
    </location>
</feature>
<dbReference type="OrthoDB" id="5119112at2"/>
<evidence type="ECO:0000313" key="2">
    <source>
        <dbReference type="EMBL" id="RNL58339.1"/>
    </source>
</evidence>
<dbReference type="Proteomes" id="UP000273807">
    <property type="component" value="Unassembled WGS sequence"/>
</dbReference>
<gene>
    <name evidence="2" type="ORF">D7003_03955</name>
</gene>
<dbReference type="Pfam" id="PF20058">
    <property type="entry name" value="DUF6457"/>
    <property type="match status" value="1"/>
</dbReference>
<organism evidence="2 3">
    <name type="scientific">Arthrobacter oryzae</name>
    <dbReference type="NCBI Taxonomy" id="409290"/>
    <lineage>
        <taxon>Bacteria</taxon>
        <taxon>Bacillati</taxon>
        <taxon>Actinomycetota</taxon>
        <taxon>Actinomycetes</taxon>
        <taxon>Micrococcales</taxon>
        <taxon>Micrococcaceae</taxon>
        <taxon>Arthrobacter</taxon>
    </lineage>
</organism>
<evidence type="ECO:0000313" key="3">
    <source>
        <dbReference type="Proteomes" id="UP000273807"/>
    </source>
</evidence>
<accession>A0A3N0C5W1</accession>
<sequence length="105" mass="11175">MTLSREEASDLRQWSSRLIQALQILDLEVDHEKIIEVAEQSVRSVGPHAGAVSAFIVGYAAGTVSIHGRKDSHEAAATAAEKVLQLTANGESGGPDEHGWSKTAQ</sequence>